<keyword evidence="1" id="KW-0812">Transmembrane</keyword>
<feature type="transmembrane region" description="Helical" evidence="1">
    <location>
        <begin position="6"/>
        <end position="30"/>
    </location>
</feature>
<organism evidence="2 3">
    <name type="scientific">Corynebacterium matruchotii ATCC 14266</name>
    <dbReference type="NCBI Taxonomy" id="553207"/>
    <lineage>
        <taxon>Bacteria</taxon>
        <taxon>Bacillati</taxon>
        <taxon>Actinomycetota</taxon>
        <taxon>Actinomycetes</taxon>
        <taxon>Mycobacteriales</taxon>
        <taxon>Corynebacteriaceae</taxon>
        <taxon>Corynebacterium</taxon>
    </lineage>
</organism>
<dbReference type="STRING" id="553207.HMPREF0299_5240"/>
<evidence type="ECO:0000313" key="3">
    <source>
        <dbReference type="Proteomes" id="UP000004218"/>
    </source>
</evidence>
<keyword evidence="3" id="KW-1185">Reference proteome</keyword>
<accession>E0DHT5</accession>
<evidence type="ECO:0000313" key="2">
    <source>
        <dbReference type="EMBL" id="EFM47835.1"/>
    </source>
</evidence>
<keyword evidence="1" id="KW-1133">Transmembrane helix</keyword>
<dbReference type="AlphaFoldDB" id="E0DHT5"/>
<dbReference type="Proteomes" id="UP000004218">
    <property type="component" value="Unassembled WGS sequence"/>
</dbReference>
<evidence type="ECO:0000256" key="1">
    <source>
        <dbReference type="SAM" id="Phobius"/>
    </source>
</evidence>
<name>E0DHT5_9CORY</name>
<proteinExistence type="predicted"/>
<protein>
    <recommendedName>
        <fullName evidence="4">DUF3515 domain-containing protein</fullName>
    </recommendedName>
</protein>
<sequence length="346" mass="35998">MRVTNIILAVFNITYCWGTLGPVFPQITLISMHDANEGINKVPIIIALVLAILLVVGVIVGARVVAERAHQTPVAIAEVDSPAADSSECGDFIAAMPTTVIGLRRAVIADPAPAGVAVWQKTASRQITVRCGVAAPAQLTDLSQLEEVAGTKWLQVADTTPGSTLQTWYTTDRDKVVAVTADGEALQSHSMPEVITTFSDALAALPAGSANRSPIPLSELPAAEGEDTSKCNGLLSTLPATIDAGGTQYSRAKQPSGAPKLAAWTAPGAEPIVVRCGVEFPTTYEAGARLSQVNDTPWFEDTTLGNGTTASVWYAVDAHPVVVLSAPQAAAQSALVQVSAAIRSKL</sequence>
<evidence type="ECO:0008006" key="4">
    <source>
        <dbReference type="Google" id="ProtNLM"/>
    </source>
</evidence>
<keyword evidence="1" id="KW-0472">Membrane</keyword>
<dbReference type="eggNOG" id="ENOG50336I4">
    <property type="taxonomic scope" value="Bacteria"/>
</dbReference>
<comment type="caution">
    <text evidence="2">The sequence shown here is derived from an EMBL/GenBank/DDBJ whole genome shotgun (WGS) entry which is preliminary data.</text>
</comment>
<feature type="transmembrane region" description="Helical" evidence="1">
    <location>
        <begin position="42"/>
        <end position="66"/>
    </location>
</feature>
<dbReference type="InterPro" id="IPR021903">
    <property type="entry name" value="DUF3515"/>
</dbReference>
<gene>
    <name evidence="2" type="ORF">HMPREF0299_5240</name>
</gene>
<reference evidence="2" key="1">
    <citation type="submission" date="2010-08" db="EMBL/GenBank/DDBJ databases">
        <authorList>
            <person name="Harkins D.M."/>
            <person name="Madupu R."/>
            <person name="Durkin A.S."/>
            <person name="Torralba M."/>
            <person name="Methe B."/>
            <person name="Sutton G.G."/>
            <person name="Nelson K.E."/>
        </authorList>
    </citation>
    <scope>NUCLEOTIDE SEQUENCE [LARGE SCALE GENOMIC DNA]</scope>
    <source>
        <strain evidence="2">ATCC 14266</strain>
    </source>
</reference>
<dbReference type="Pfam" id="PF12028">
    <property type="entry name" value="DUF3515"/>
    <property type="match status" value="1"/>
</dbReference>
<dbReference type="EMBL" id="ACSH02000008">
    <property type="protein sequence ID" value="EFM47835.1"/>
    <property type="molecule type" value="Genomic_DNA"/>
</dbReference>